<feature type="compositionally biased region" description="Basic and acidic residues" evidence="1">
    <location>
        <begin position="179"/>
        <end position="225"/>
    </location>
</feature>
<dbReference type="EMBL" id="CAUJNA010001968">
    <property type="protein sequence ID" value="CAJ1389919.1"/>
    <property type="molecule type" value="Genomic_DNA"/>
</dbReference>
<accession>A0AA36ILR2</accession>
<organism evidence="2 3">
    <name type="scientific">Effrenium voratum</name>
    <dbReference type="NCBI Taxonomy" id="2562239"/>
    <lineage>
        <taxon>Eukaryota</taxon>
        <taxon>Sar</taxon>
        <taxon>Alveolata</taxon>
        <taxon>Dinophyceae</taxon>
        <taxon>Suessiales</taxon>
        <taxon>Symbiodiniaceae</taxon>
        <taxon>Effrenium</taxon>
    </lineage>
</organism>
<feature type="region of interest" description="Disordered" evidence="1">
    <location>
        <begin position="28"/>
        <end position="80"/>
    </location>
</feature>
<evidence type="ECO:0000256" key="1">
    <source>
        <dbReference type="SAM" id="MobiDB-lite"/>
    </source>
</evidence>
<evidence type="ECO:0000313" key="3">
    <source>
        <dbReference type="Proteomes" id="UP001178507"/>
    </source>
</evidence>
<dbReference type="AlphaFoldDB" id="A0AA36ILR2"/>
<dbReference type="Proteomes" id="UP001178507">
    <property type="component" value="Unassembled WGS sequence"/>
</dbReference>
<protein>
    <submittedName>
        <fullName evidence="2">Uncharacterized protein</fullName>
    </submittedName>
</protein>
<reference evidence="2" key="1">
    <citation type="submission" date="2023-08" db="EMBL/GenBank/DDBJ databases">
        <authorList>
            <person name="Chen Y."/>
            <person name="Shah S."/>
            <person name="Dougan E. K."/>
            <person name="Thang M."/>
            <person name="Chan C."/>
        </authorList>
    </citation>
    <scope>NUCLEOTIDE SEQUENCE</scope>
</reference>
<proteinExistence type="predicted"/>
<feature type="region of interest" description="Disordered" evidence="1">
    <location>
        <begin position="156"/>
        <end position="225"/>
    </location>
</feature>
<sequence>MICDSGEVRSQASVGFLSHGGPLTWCTESISSVHRERRSDRGSRSRSRSLPAAQPDPPTPERPLIVLDDDEQSQKPIQPTDMPALLQELWQPDEVHTQDRIWLWSQSLPATADSTISPPFSGCARHAIEASLTPQKPRLREALLELPMAGQDLLLAQQEDEEREQSGSVWHAEQAEQVQVERVESVEKANGAEESGTVRREEQAEQVQVERAESVEKANGAEERRPVLHAERVVQAKSAEVFRQVLHSNFREEGPARRLEQERCSAKDLTRIAERRGQPGGWSRRGSQFCMQSPFRQRAQRR</sequence>
<feature type="compositionally biased region" description="Basic and acidic residues" evidence="1">
    <location>
        <begin position="33"/>
        <end position="43"/>
    </location>
</feature>
<feature type="region of interest" description="Disordered" evidence="1">
    <location>
        <begin position="271"/>
        <end position="302"/>
    </location>
</feature>
<keyword evidence="3" id="KW-1185">Reference proteome</keyword>
<feature type="compositionally biased region" description="Polar residues" evidence="1">
    <location>
        <begin position="285"/>
        <end position="295"/>
    </location>
</feature>
<evidence type="ECO:0000313" key="2">
    <source>
        <dbReference type="EMBL" id="CAJ1389919.1"/>
    </source>
</evidence>
<comment type="caution">
    <text evidence="2">The sequence shown here is derived from an EMBL/GenBank/DDBJ whole genome shotgun (WGS) entry which is preliminary data.</text>
</comment>
<name>A0AA36ILR2_9DINO</name>
<gene>
    <name evidence="2" type="ORF">EVOR1521_LOCUS15447</name>
</gene>